<gene>
    <name evidence="3" type="ORF">EGJ44_22650</name>
</gene>
<proteinExistence type="predicted"/>
<dbReference type="Proteomes" id="UP000272833">
    <property type="component" value="Unassembled WGS sequence"/>
</dbReference>
<dbReference type="InterPro" id="IPR025597">
    <property type="entry name" value="DUF4345"/>
</dbReference>
<keyword evidence="2" id="KW-0732">Signal</keyword>
<feature type="chain" id="PRO_5019461011" evidence="2">
    <location>
        <begin position="22"/>
        <end position="129"/>
    </location>
</feature>
<reference evidence="3 4" key="1">
    <citation type="submission" date="2018-10" db="EMBL/GenBank/DDBJ databases">
        <title>Transmission dynamics of multidrug resistant bacteria on intensive care unit surfaces.</title>
        <authorList>
            <person name="D'Souza A.W."/>
            <person name="Potter R.F."/>
            <person name="Wallace M."/>
            <person name="Shupe A."/>
            <person name="Patel S."/>
            <person name="Sun S."/>
            <person name="Gul D."/>
            <person name="Kwon J.H."/>
            <person name="Andleeb S."/>
            <person name="Burnham C.-A.D."/>
            <person name="Dantas G."/>
        </authorList>
    </citation>
    <scope>NUCLEOTIDE SEQUENCE [LARGE SCALE GENOMIC DNA]</scope>
    <source>
        <strain evidence="3 4">PO_271</strain>
    </source>
</reference>
<evidence type="ECO:0000256" key="2">
    <source>
        <dbReference type="SAM" id="SignalP"/>
    </source>
</evidence>
<evidence type="ECO:0000313" key="3">
    <source>
        <dbReference type="EMBL" id="RRW25166.1"/>
    </source>
</evidence>
<comment type="caution">
    <text evidence="3">The sequence shown here is derived from an EMBL/GenBank/DDBJ whole genome shotgun (WGS) entry which is preliminary data.</text>
</comment>
<organism evidence="3 4">
    <name type="scientific">Ectopseudomonas oleovorans</name>
    <name type="common">Pseudomonas oleovorans</name>
    <dbReference type="NCBI Taxonomy" id="301"/>
    <lineage>
        <taxon>Bacteria</taxon>
        <taxon>Pseudomonadati</taxon>
        <taxon>Pseudomonadota</taxon>
        <taxon>Gammaproteobacteria</taxon>
        <taxon>Pseudomonadales</taxon>
        <taxon>Pseudomonadaceae</taxon>
        <taxon>Ectopseudomonas</taxon>
    </lineage>
</organism>
<keyword evidence="1" id="KW-0812">Transmembrane</keyword>
<dbReference type="AlphaFoldDB" id="A0A427H7M9"/>
<feature type="signal peptide" evidence="2">
    <location>
        <begin position="1"/>
        <end position="21"/>
    </location>
</feature>
<evidence type="ECO:0000256" key="1">
    <source>
        <dbReference type="SAM" id="Phobius"/>
    </source>
</evidence>
<name>A0A427H7M9_ECTOL</name>
<feature type="transmembrane region" description="Helical" evidence="1">
    <location>
        <begin position="74"/>
        <end position="94"/>
    </location>
</feature>
<protein>
    <submittedName>
        <fullName evidence="3">DUF4345 domain-containing protein</fullName>
    </submittedName>
</protein>
<accession>A0A427H7M9</accession>
<keyword evidence="1" id="KW-1133">Transmembrane helix</keyword>
<dbReference type="RefSeq" id="WP_071535718.1">
    <property type="nucleotide sequence ID" value="NZ_JBPQFX010000001.1"/>
</dbReference>
<keyword evidence="1" id="KW-0472">Membrane</keyword>
<evidence type="ECO:0000313" key="4">
    <source>
        <dbReference type="Proteomes" id="UP000272833"/>
    </source>
</evidence>
<dbReference type="Pfam" id="PF14248">
    <property type="entry name" value="DUF4345"/>
    <property type="match status" value="1"/>
</dbReference>
<feature type="transmembrane region" description="Helical" evidence="1">
    <location>
        <begin position="100"/>
        <end position="121"/>
    </location>
</feature>
<sequence>MSCKIYLFVSGLVFFAIGANALSDPIQALAALDLGINTTNAKNELYANYGGMHIAFGLLFIYGAIENKFRTPSLIFLFAITAGLAFGRTVGLLIDGIPSTLNNSLLVLEIITAVIATTFLYKNKQKEVI</sequence>
<feature type="transmembrane region" description="Helical" evidence="1">
    <location>
        <begin position="47"/>
        <end position="65"/>
    </location>
</feature>
<dbReference type="EMBL" id="RHRS01000126">
    <property type="protein sequence ID" value="RRW25166.1"/>
    <property type="molecule type" value="Genomic_DNA"/>
</dbReference>